<dbReference type="UniPathway" id="UPA00219"/>
<evidence type="ECO:0000259" key="3">
    <source>
        <dbReference type="Pfam" id="PF07685"/>
    </source>
</evidence>
<dbReference type="InterPro" id="IPR029062">
    <property type="entry name" value="Class_I_gatase-like"/>
</dbReference>
<keyword evidence="2" id="KW-0133">Cell shape</keyword>
<dbReference type="InterPro" id="IPR033949">
    <property type="entry name" value="CobQ_GATase1"/>
</dbReference>
<dbReference type="GO" id="GO:0140282">
    <property type="term" value="F:carbon-nitrogen ligase activity on lipid II"/>
    <property type="evidence" value="ECO:0007669"/>
    <property type="project" value="UniProtKB-UniRule"/>
</dbReference>
<keyword evidence="2" id="KW-0961">Cell wall biogenesis/degradation</keyword>
<comment type="catalytic activity">
    <reaction evidence="2">
        <text>beta-D-GlcNAc-(1-&gt;4)-Mur2Ac(oyl-L-Ala-gamma-D-Glu-L-Lys-D-Ala-D-Ala)-di-trans,octa-cis-undecaprenyl diphosphate + L-glutamine + ATP + H2O = beta-D-GlcNAc-(1-&gt;4)-Mur2Ac(oyl-L-Ala-D-isoglutaminyl-L-Lys-D-Ala-D-Ala)-di-trans,octa-cis-undecaprenyl diphosphate + L-glutamate + ADP + phosphate + H(+)</text>
        <dbReference type="Rhea" id="RHEA:57928"/>
        <dbReference type="ChEBI" id="CHEBI:15377"/>
        <dbReference type="ChEBI" id="CHEBI:15378"/>
        <dbReference type="ChEBI" id="CHEBI:29985"/>
        <dbReference type="ChEBI" id="CHEBI:30616"/>
        <dbReference type="ChEBI" id="CHEBI:43474"/>
        <dbReference type="ChEBI" id="CHEBI:58359"/>
        <dbReference type="ChEBI" id="CHEBI:60033"/>
        <dbReference type="ChEBI" id="CHEBI:62233"/>
        <dbReference type="ChEBI" id="CHEBI:456216"/>
        <dbReference type="EC" id="6.3.5.13"/>
    </reaction>
</comment>
<accession>A0A1M5NDF8</accession>
<dbReference type="EMBL" id="FQVN01000015">
    <property type="protein sequence ID" value="SHG87229.1"/>
    <property type="molecule type" value="Genomic_DNA"/>
</dbReference>
<dbReference type="InterPro" id="IPR043702">
    <property type="entry name" value="Lipid_II_synth_GatD"/>
</dbReference>
<feature type="active site" description="Nucleophile" evidence="2">
    <location>
        <position position="98"/>
    </location>
</feature>
<evidence type="ECO:0000256" key="1">
    <source>
        <dbReference type="ARBA" id="ARBA00022962"/>
    </source>
</evidence>
<dbReference type="GO" id="GO:0009236">
    <property type="term" value="P:cobalamin biosynthetic process"/>
    <property type="evidence" value="ECO:0007669"/>
    <property type="project" value="InterPro"/>
</dbReference>
<comment type="subunit">
    <text evidence="2">Forms a heterodimer with MurT.</text>
</comment>
<gene>
    <name evidence="2" type="primary">gatD</name>
    <name evidence="4" type="ORF">SAMN05444320_11589</name>
</gene>
<dbReference type="SUPFAM" id="SSF52317">
    <property type="entry name" value="Class I glutamine amidotransferase-like"/>
    <property type="match status" value="1"/>
</dbReference>
<evidence type="ECO:0000256" key="2">
    <source>
        <dbReference type="HAMAP-Rule" id="MF_02213"/>
    </source>
</evidence>
<dbReference type="InterPro" id="IPR011698">
    <property type="entry name" value="GATase_3"/>
</dbReference>
<keyword evidence="2" id="KW-0436">Ligase</keyword>
<proteinExistence type="inferred from homology"/>
<dbReference type="PANTHER" id="PTHR21343">
    <property type="entry name" value="DETHIOBIOTIN SYNTHETASE"/>
    <property type="match status" value="1"/>
</dbReference>
<protein>
    <recommendedName>
        <fullName evidence="2">Lipid II isoglutaminyl synthase (glutamine-hydrolyzing) subunit GatD</fullName>
        <ecNumber evidence="2">6.3.5.13</ecNumber>
    </recommendedName>
    <alternativeName>
        <fullName evidence="2">Lipid II isoglutaminyl synthase glutaminase subunit</fullName>
        <ecNumber evidence="2">3.5.1.2</ecNumber>
    </alternativeName>
</protein>
<comment type="pathway">
    <text evidence="2">Cell wall biogenesis; peptidoglycan biosynthesis.</text>
</comment>
<dbReference type="Proteomes" id="UP000184501">
    <property type="component" value="Unassembled WGS sequence"/>
</dbReference>
<dbReference type="GO" id="GO:0008360">
    <property type="term" value="P:regulation of cell shape"/>
    <property type="evidence" value="ECO:0007669"/>
    <property type="project" value="UniProtKB-KW"/>
</dbReference>
<dbReference type="Pfam" id="PF07685">
    <property type="entry name" value="GATase_3"/>
    <property type="match status" value="1"/>
</dbReference>
<comment type="catalytic activity">
    <reaction evidence="2">
        <text>L-glutamine + H2O = L-glutamate + NH4(+)</text>
        <dbReference type="Rhea" id="RHEA:15889"/>
        <dbReference type="ChEBI" id="CHEBI:15377"/>
        <dbReference type="ChEBI" id="CHEBI:28938"/>
        <dbReference type="ChEBI" id="CHEBI:29985"/>
        <dbReference type="ChEBI" id="CHEBI:58359"/>
        <dbReference type="EC" id="3.5.1.2"/>
    </reaction>
</comment>
<dbReference type="AlphaFoldDB" id="A0A1M5NDF8"/>
<dbReference type="HAMAP" id="MF_02213">
    <property type="entry name" value="Lipid_II_synth_GatD"/>
    <property type="match status" value="1"/>
</dbReference>
<organism evidence="4 5">
    <name type="scientific">Streptoalloteichus hindustanus</name>
    <dbReference type="NCBI Taxonomy" id="2017"/>
    <lineage>
        <taxon>Bacteria</taxon>
        <taxon>Bacillati</taxon>
        <taxon>Actinomycetota</taxon>
        <taxon>Actinomycetes</taxon>
        <taxon>Pseudonocardiales</taxon>
        <taxon>Pseudonocardiaceae</taxon>
        <taxon>Streptoalloteichus</taxon>
    </lineage>
</organism>
<dbReference type="STRING" id="2017.SAMN05444320_11589"/>
<dbReference type="PROSITE" id="PS51274">
    <property type="entry name" value="GATASE_COBBQ"/>
    <property type="match status" value="1"/>
</dbReference>
<dbReference type="Gene3D" id="3.40.50.880">
    <property type="match status" value="1"/>
</dbReference>
<evidence type="ECO:0000313" key="5">
    <source>
        <dbReference type="Proteomes" id="UP000184501"/>
    </source>
</evidence>
<comment type="similarity">
    <text evidence="2">Belongs to the CobB/CobQ family. GatD subfamily.</text>
</comment>
<feature type="domain" description="CobB/CobQ-like glutamine amidotransferase" evidence="3">
    <location>
        <begin position="11"/>
        <end position="204"/>
    </location>
</feature>
<dbReference type="GO" id="GO:0004359">
    <property type="term" value="F:glutaminase activity"/>
    <property type="evidence" value="ECO:0007669"/>
    <property type="project" value="UniProtKB-UniRule"/>
</dbReference>
<keyword evidence="2" id="KW-0378">Hydrolase</keyword>
<keyword evidence="2" id="KW-0573">Peptidoglycan synthesis</keyword>
<dbReference type="GO" id="GO:0009252">
    <property type="term" value="P:peptidoglycan biosynthetic process"/>
    <property type="evidence" value="ECO:0007669"/>
    <property type="project" value="UniProtKB-UniRule"/>
</dbReference>
<name>A0A1M5NDF8_STRHI</name>
<feature type="binding site" evidence="2">
    <location>
        <position position="132"/>
    </location>
    <ligand>
        <name>substrate</name>
    </ligand>
</feature>
<keyword evidence="5" id="KW-1185">Reference proteome</keyword>
<dbReference type="GO" id="GO:0071555">
    <property type="term" value="P:cell wall organization"/>
    <property type="evidence" value="ECO:0007669"/>
    <property type="project" value="UniProtKB-KW"/>
</dbReference>
<dbReference type="RefSeq" id="WP_268844455.1">
    <property type="nucleotide sequence ID" value="NZ_FQVN01000015.1"/>
</dbReference>
<dbReference type="PANTHER" id="PTHR21343:SF9">
    <property type="entry name" value="LIPID II ISOGLUTAMINYL SYNTHASE (GLUTAMINE-HYDROLYZING) SUBUNIT GATD"/>
    <property type="match status" value="1"/>
</dbReference>
<keyword evidence="1 2" id="KW-0315">Glutamine amidotransferase</keyword>
<feature type="active site" evidence="2">
    <location>
        <position position="197"/>
    </location>
</feature>
<dbReference type="CDD" id="cd01750">
    <property type="entry name" value="GATase1_CobQ"/>
    <property type="match status" value="1"/>
</dbReference>
<evidence type="ECO:0000313" key="4">
    <source>
        <dbReference type="EMBL" id="SHG87229.1"/>
    </source>
</evidence>
<dbReference type="EC" id="6.3.5.13" evidence="2"/>
<comment type="function">
    <text evidence="2">The lipid II isoglutaminyl synthase complex catalyzes the formation of alpha-D-isoglutamine in the cell wall lipid II stem peptide. The GatD subunit catalyzes the hydrolysis of glutamine to glutamate and ammonia. The resulting ammonia molecule is channeled to the active site of MurT.</text>
</comment>
<sequence>MNGNPGPSAVRIALVLPDMLGTYGDRGNVAVLAERLRLRGIGSEVVEINAGEFVPADCDLYMLGGGEDVAQLVAVRHLRQQGTLVQAARRGAVVLAVCAGMQILGTSFVGSDGVAHGGLGLLDVNTRPMPKRAIGELVVRPDPAFGDELLTGFENHGGCTYLGQDARPLGAVLAGVGNGVNGVEGAVQGRVIGTYLHGPCLARNPAFADRLLAMVTGTELAPLSIPEVDALRTERLRAAGVR</sequence>
<reference evidence="4 5" key="1">
    <citation type="submission" date="2016-11" db="EMBL/GenBank/DDBJ databases">
        <authorList>
            <person name="Jaros S."/>
            <person name="Januszkiewicz K."/>
            <person name="Wedrychowicz H."/>
        </authorList>
    </citation>
    <scope>NUCLEOTIDE SEQUENCE [LARGE SCALE GENOMIC DNA]</scope>
    <source>
        <strain evidence="4 5">DSM 44523</strain>
    </source>
</reference>
<dbReference type="EC" id="3.5.1.2" evidence="2"/>